<evidence type="ECO:0000313" key="2">
    <source>
        <dbReference type="Proteomes" id="UP001238088"/>
    </source>
</evidence>
<accession>A0ABU0AAY6</accession>
<comment type="caution">
    <text evidence="1">The sequence shown here is derived from an EMBL/GenBank/DDBJ whole genome shotgun (WGS) entry which is preliminary data.</text>
</comment>
<evidence type="ECO:0000313" key="1">
    <source>
        <dbReference type="EMBL" id="MDQ0268185.1"/>
    </source>
</evidence>
<sequence length="69" mass="8132">MGLLNKFTEWREKRYKEHFSKMKEENKCPDCFGKGFIIYPANVYAFHADHFHCPGCKGSGLFNDWSPLE</sequence>
<proteinExistence type="predicted"/>
<keyword evidence="2" id="KW-1185">Reference proteome</keyword>
<gene>
    <name evidence="1" type="ORF">J2S17_000054</name>
</gene>
<dbReference type="Proteomes" id="UP001238088">
    <property type="component" value="Unassembled WGS sequence"/>
</dbReference>
<dbReference type="RefSeq" id="WP_307470753.1">
    <property type="nucleotide sequence ID" value="NZ_JAUSUB010000001.1"/>
</dbReference>
<protein>
    <submittedName>
        <fullName evidence="1">DnaJ-class molecular chaperone</fullName>
    </submittedName>
</protein>
<dbReference type="Gene3D" id="6.20.20.10">
    <property type="match status" value="1"/>
</dbReference>
<dbReference type="EMBL" id="JAUSUB010000001">
    <property type="protein sequence ID" value="MDQ0268185.1"/>
    <property type="molecule type" value="Genomic_DNA"/>
</dbReference>
<dbReference type="SUPFAM" id="SSF57938">
    <property type="entry name" value="DnaJ/Hsp40 cysteine-rich domain"/>
    <property type="match status" value="1"/>
</dbReference>
<dbReference type="InterPro" id="IPR036410">
    <property type="entry name" value="HSP_DnaJ_Cys-rich_dom_sf"/>
</dbReference>
<organism evidence="1 2">
    <name type="scientific">Cytobacillus purgationiresistens</name>
    <dbReference type="NCBI Taxonomy" id="863449"/>
    <lineage>
        <taxon>Bacteria</taxon>
        <taxon>Bacillati</taxon>
        <taxon>Bacillota</taxon>
        <taxon>Bacilli</taxon>
        <taxon>Bacillales</taxon>
        <taxon>Bacillaceae</taxon>
        <taxon>Cytobacillus</taxon>
    </lineage>
</organism>
<reference evidence="1 2" key="1">
    <citation type="submission" date="2023-07" db="EMBL/GenBank/DDBJ databases">
        <title>Genomic Encyclopedia of Type Strains, Phase IV (KMG-IV): sequencing the most valuable type-strain genomes for metagenomic binning, comparative biology and taxonomic classification.</title>
        <authorList>
            <person name="Goeker M."/>
        </authorList>
    </citation>
    <scope>NUCLEOTIDE SEQUENCE [LARGE SCALE GENOMIC DNA]</scope>
    <source>
        <strain evidence="1 2">DSM 23494</strain>
    </source>
</reference>
<name>A0ABU0AAY6_9BACI</name>